<keyword evidence="2" id="KW-1185">Reference proteome</keyword>
<reference evidence="2" key="1">
    <citation type="journal article" date="2019" name="Int. J. Syst. Evol. Microbiol.">
        <title>The Global Catalogue of Microorganisms (GCM) 10K type strain sequencing project: providing services to taxonomists for standard genome sequencing and annotation.</title>
        <authorList>
            <consortium name="The Broad Institute Genomics Platform"/>
            <consortium name="The Broad Institute Genome Sequencing Center for Infectious Disease"/>
            <person name="Wu L."/>
            <person name="Ma J."/>
        </authorList>
    </citation>
    <scope>NUCLEOTIDE SEQUENCE [LARGE SCALE GENOMIC DNA]</scope>
    <source>
        <strain evidence="2">2902at01</strain>
    </source>
</reference>
<dbReference type="RefSeq" id="WP_377553829.1">
    <property type="nucleotide sequence ID" value="NZ_JBHSBN010000113.1"/>
</dbReference>
<organism evidence="1 2">
    <name type="scientific">Micromonospora zhanjiangensis</name>
    <dbReference type="NCBI Taxonomy" id="1522057"/>
    <lineage>
        <taxon>Bacteria</taxon>
        <taxon>Bacillati</taxon>
        <taxon>Actinomycetota</taxon>
        <taxon>Actinomycetes</taxon>
        <taxon>Micromonosporales</taxon>
        <taxon>Micromonosporaceae</taxon>
        <taxon>Micromonospora</taxon>
    </lineage>
</organism>
<evidence type="ECO:0000313" key="2">
    <source>
        <dbReference type="Proteomes" id="UP001595868"/>
    </source>
</evidence>
<name>A0ABV8KY67_9ACTN</name>
<feature type="non-terminal residue" evidence="1">
    <location>
        <position position="1"/>
    </location>
</feature>
<accession>A0ABV8KY67</accession>
<dbReference type="Proteomes" id="UP001595868">
    <property type="component" value="Unassembled WGS sequence"/>
</dbReference>
<protein>
    <submittedName>
        <fullName evidence="1">Uncharacterized protein</fullName>
    </submittedName>
</protein>
<sequence>SSSARLTVEAVLSENGEIAFNYRDLTTSKPRELGDSATVGIENPTGTAAVQHSYNQPVLVNGTAVVFRPAT</sequence>
<proteinExistence type="predicted"/>
<comment type="caution">
    <text evidence="1">The sequence shown here is derived from an EMBL/GenBank/DDBJ whole genome shotgun (WGS) entry which is preliminary data.</text>
</comment>
<gene>
    <name evidence="1" type="ORF">ACFOX0_34195</name>
</gene>
<evidence type="ECO:0000313" key="1">
    <source>
        <dbReference type="EMBL" id="MFC4110941.1"/>
    </source>
</evidence>
<dbReference type="EMBL" id="JBHSBN010000113">
    <property type="protein sequence ID" value="MFC4110941.1"/>
    <property type="molecule type" value="Genomic_DNA"/>
</dbReference>